<keyword evidence="1" id="KW-0472">Membrane</keyword>
<evidence type="ECO:0008006" key="4">
    <source>
        <dbReference type="Google" id="ProtNLM"/>
    </source>
</evidence>
<organism evidence="2 3">
    <name type="scientific">Parapedobacter luteus</name>
    <dbReference type="NCBI Taxonomy" id="623280"/>
    <lineage>
        <taxon>Bacteria</taxon>
        <taxon>Pseudomonadati</taxon>
        <taxon>Bacteroidota</taxon>
        <taxon>Sphingobacteriia</taxon>
        <taxon>Sphingobacteriales</taxon>
        <taxon>Sphingobacteriaceae</taxon>
        <taxon>Parapedobacter</taxon>
    </lineage>
</organism>
<evidence type="ECO:0000313" key="2">
    <source>
        <dbReference type="EMBL" id="SKB35072.1"/>
    </source>
</evidence>
<name>A0A1T5AJ76_9SPHI</name>
<keyword evidence="1" id="KW-0812">Transmembrane</keyword>
<feature type="transmembrane region" description="Helical" evidence="1">
    <location>
        <begin position="31"/>
        <end position="55"/>
    </location>
</feature>
<reference evidence="2 3" key="1">
    <citation type="submission" date="2017-02" db="EMBL/GenBank/DDBJ databases">
        <authorList>
            <person name="Peterson S.W."/>
        </authorList>
    </citation>
    <scope>NUCLEOTIDE SEQUENCE [LARGE SCALE GENOMIC DNA]</scope>
    <source>
        <strain evidence="2 3">DSM 22899</strain>
    </source>
</reference>
<gene>
    <name evidence="2" type="ORF">SAMN05660226_00817</name>
</gene>
<accession>A0A1T5AJ76</accession>
<dbReference type="AlphaFoldDB" id="A0A1T5AJ76"/>
<dbReference type="EMBL" id="FUYS01000002">
    <property type="protein sequence ID" value="SKB35072.1"/>
    <property type="molecule type" value="Genomic_DNA"/>
</dbReference>
<keyword evidence="1" id="KW-1133">Transmembrane helix</keyword>
<protein>
    <recommendedName>
        <fullName evidence="4">Transmembrane protein</fullName>
    </recommendedName>
</protein>
<keyword evidence="3" id="KW-1185">Reference proteome</keyword>
<evidence type="ECO:0000256" key="1">
    <source>
        <dbReference type="SAM" id="Phobius"/>
    </source>
</evidence>
<dbReference type="Proteomes" id="UP000190541">
    <property type="component" value="Unassembled WGS sequence"/>
</dbReference>
<proteinExistence type="predicted"/>
<evidence type="ECO:0000313" key="3">
    <source>
        <dbReference type="Proteomes" id="UP000190541"/>
    </source>
</evidence>
<sequence>MSERSEEIHLHTRTKVIPRAATAFNLNYLNISLFATLSLFLHAEIHCFILTSLSFRHEIFY</sequence>
<dbReference type="STRING" id="623280.SAMN05660226_00817"/>